<sequence>MASWMPLIRDTQRSRIALIQHDYDWEWIWCRQNEDGLISFSALTAERDDKINAQQRQPARQVIYRQGRDNT</sequence>
<gene>
    <name evidence="2" type="ORF">PADG_12442</name>
</gene>
<dbReference type="HOGENOM" id="CLU_2740730_0_0_1"/>
<evidence type="ECO:0000313" key="3">
    <source>
        <dbReference type="Proteomes" id="UP000001628"/>
    </source>
</evidence>
<evidence type="ECO:0000313" key="2">
    <source>
        <dbReference type="EMBL" id="KGM91459.1"/>
    </source>
</evidence>
<keyword evidence="3" id="KW-1185">Reference proteome</keyword>
<dbReference type="GeneID" id="22588339"/>
<dbReference type="RefSeq" id="XP_010763759.1">
    <property type="nucleotide sequence ID" value="XM_010765457.1"/>
</dbReference>
<name>A0A0A0HQF7_PARBD</name>
<dbReference type="eggNOG" id="ENOG502RR0A">
    <property type="taxonomic scope" value="Eukaryota"/>
</dbReference>
<dbReference type="KEGG" id="pbn:PADG_12442"/>
<dbReference type="Proteomes" id="UP000001628">
    <property type="component" value="Unassembled WGS sequence"/>
</dbReference>
<protein>
    <submittedName>
        <fullName evidence="2">Uncharacterized protein</fullName>
    </submittedName>
</protein>
<dbReference type="InParanoid" id="A0A0A0HQF7"/>
<reference evidence="2 3" key="1">
    <citation type="journal article" date="2011" name="PLoS Genet.">
        <title>Comparative genomic analysis of human fungal pathogens causing paracoccidioidomycosis.</title>
        <authorList>
            <person name="Desjardins C.A."/>
            <person name="Champion M.D."/>
            <person name="Holder J.W."/>
            <person name="Muszewska A."/>
            <person name="Goldberg J."/>
            <person name="Bailao A.M."/>
            <person name="Brigido M.M."/>
            <person name="Ferreira M.E."/>
            <person name="Garcia A.M."/>
            <person name="Grynberg M."/>
            <person name="Gujja S."/>
            <person name="Heiman D.I."/>
            <person name="Henn M.R."/>
            <person name="Kodira C.D."/>
            <person name="Leon-Narvaez H."/>
            <person name="Longo L.V."/>
            <person name="Ma L.J."/>
            <person name="Malavazi I."/>
            <person name="Matsuo A.L."/>
            <person name="Morais F.V."/>
            <person name="Pereira M."/>
            <person name="Rodriguez-Brito S."/>
            <person name="Sakthikumar S."/>
            <person name="Salem-Izacc S.M."/>
            <person name="Sykes S.M."/>
            <person name="Teixeira M.M."/>
            <person name="Vallejo M.C."/>
            <person name="Walter M.E."/>
            <person name="Yandava C."/>
            <person name="Young S."/>
            <person name="Zeng Q."/>
            <person name="Zucker J."/>
            <person name="Felipe M.S."/>
            <person name="Goldman G.H."/>
            <person name="Haas B.J."/>
            <person name="McEwen J.G."/>
            <person name="Nino-Vega G."/>
            <person name="Puccia R."/>
            <person name="San-Blas G."/>
            <person name="Soares C.M."/>
            <person name="Birren B.W."/>
            <person name="Cuomo C.A."/>
        </authorList>
    </citation>
    <scope>NUCLEOTIDE SEQUENCE [LARGE SCALE GENOMIC DNA]</scope>
    <source>
        <strain evidence="2 3">Pb18</strain>
    </source>
</reference>
<evidence type="ECO:0000256" key="1">
    <source>
        <dbReference type="SAM" id="MobiDB-lite"/>
    </source>
</evidence>
<dbReference type="AlphaFoldDB" id="A0A0A0HQF7"/>
<accession>A0A0A0HQF7</accession>
<organism evidence="2 3">
    <name type="scientific">Paracoccidioides brasiliensis (strain Pb18)</name>
    <dbReference type="NCBI Taxonomy" id="502780"/>
    <lineage>
        <taxon>Eukaryota</taxon>
        <taxon>Fungi</taxon>
        <taxon>Dikarya</taxon>
        <taxon>Ascomycota</taxon>
        <taxon>Pezizomycotina</taxon>
        <taxon>Eurotiomycetes</taxon>
        <taxon>Eurotiomycetidae</taxon>
        <taxon>Onygenales</taxon>
        <taxon>Ajellomycetaceae</taxon>
        <taxon>Paracoccidioides</taxon>
    </lineage>
</organism>
<dbReference type="EMBL" id="KN275973">
    <property type="protein sequence ID" value="KGM91459.1"/>
    <property type="molecule type" value="Genomic_DNA"/>
</dbReference>
<dbReference type="VEuPathDB" id="FungiDB:PADG_12442"/>
<feature type="region of interest" description="Disordered" evidence="1">
    <location>
        <begin position="51"/>
        <end position="71"/>
    </location>
</feature>
<proteinExistence type="predicted"/>
<dbReference type="OrthoDB" id="10425282at2759"/>